<dbReference type="Gene3D" id="3.10.10.10">
    <property type="entry name" value="HIV Type 1 Reverse Transcriptase, subunit A, domain 1"/>
    <property type="match status" value="1"/>
</dbReference>
<dbReference type="InterPro" id="IPR043502">
    <property type="entry name" value="DNA/RNA_pol_sf"/>
</dbReference>
<evidence type="ECO:0000313" key="1">
    <source>
        <dbReference type="EMBL" id="GBN49014.1"/>
    </source>
</evidence>
<evidence type="ECO:0000313" key="2">
    <source>
        <dbReference type="Proteomes" id="UP000499080"/>
    </source>
</evidence>
<dbReference type="SUPFAM" id="SSF56672">
    <property type="entry name" value="DNA/RNA polymerases"/>
    <property type="match status" value="1"/>
</dbReference>
<dbReference type="AlphaFoldDB" id="A0A4Y2PCC3"/>
<keyword evidence="2" id="KW-1185">Reference proteome</keyword>
<gene>
    <name evidence="1" type="ORF">AVEN_47404_1</name>
</gene>
<dbReference type="PANTHER" id="PTHR47331:SF5">
    <property type="entry name" value="RIBONUCLEASE H"/>
    <property type="match status" value="1"/>
</dbReference>
<dbReference type="Gene3D" id="3.30.70.270">
    <property type="match status" value="1"/>
</dbReference>
<protein>
    <submittedName>
        <fullName evidence="1">Uncharacterized protein</fullName>
    </submittedName>
</protein>
<dbReference type="PANTHER" id="PTHR47331">
    <property type="entry name" value="PHD-TYPE DOMAIN-CONTAINING PROTEIN"/>
    <property type="match status" value="1"/>
</dbReference>
<comment type="caution">
    <text evidence="1">The sequence shown here is derived from an EMBL/GenBank/DDBJ whole genome shotgun (WGS) entry which is preliminary data.</text>
</comment>
<accession>A0A4Y2PCC3</accession>
<dbReference type="InterPro" id="IPR043128">
    <property type="entry name" value="Rev_trsase/Diguanyl_cyclase"/>
</dbReference>
<dbReference type="Proteomes" id="UP000499080">
    <property type="component" value="Unassembled WGS sequence"/>
</dbReference>
<sequence>MESLENKLEVGGAVAESRVLSTISKRKPQCVLLQTCDVKIRNDTKVTRARLLLDNGSMRSFVDKDIACKLKLFVIRRESLSVFTFGNKSPVKKTFDVVRIVLENREKPDFSEKIEALVTEQISGSDLPPSNLKAEIVQKYLEGFQLADSCSKGKVAVSVGADYYHNIVLGGIRRLKGQLVATETIFGWCLIGRDSDVHDVSVSLNIIIEEDLISGLMKKFWELESLGKAENEFSDPSNDSVLQRFESEIEYQNSRYRAFLQIEVNEKDRDVSRFLFSDDPTDGSKSPQIYRFTRVLFGVNSSPFILAATIKHHLRKYQGIYPETSEFLNNCIYVDDNIGGHQNTEDVYRTSTECMHIFREAGVTLHKWQTNSEELRKLWVK</sequence>
<dbReference type="OrthoDB" id="5967017at2759"/>
<reference evidence="1 2" key="1">
    <citation type="journal article" date="2019" name="Sci. Rep.">
        <title>Orb-weaving spider Araneus ventricosus genome elucidates the spidroin gene catalogue.</title>
        <authorList>
            <person name="Kono N."/>
            <person name="Nakamura H."/>
            <person name="Ohtoshi R."/>
            <person name="Moran D.A.P."/>
            <person name="Shinohara A."/>
            <person name="Yoshida Y."/>
            <person name="Fujiwara M."/>
            <person name="Mori M."/>
            <person name="Tomita M."/>
            <person name="Arakawa K."/>
        </authorList>
    </citation>
    <scope>NUCLEOTIDE SEQUENCE [LARGE SCALE GENOMIC DNA]</scope>
</reference>
<proteinExistence type="predicted"/>
<dbReference type="EMBL" id="BGPR01010985">
    <property type="protein sequence ID" value="GBN49014.1"/>
    <property type="molecule type" value="Genomic_DNA"/>
</dbReference>
<dbReference type="GO" id="GO:0071897">
    <property type="term" value="P:DNA biosynthetic process"/>
    <property type="evidence" value="ECO:0007669"/>
    <property type="project" value="UniProtKB-ARBA"/>
</dbReference>
<organism evidence="1 2">
    <name type="scientific">Araneus ventricosus</name>
    <name type="common">Orbweaver spider</name>
    <name type="synonym">Epeira ventricosa</name>
    <dbReference type="NCBI Taxonomy" id="182803"/>
    <lineage>
        <taxon>Eukaryota</taxon>
        <taxon>Metazoa</taxon>
        <taxon>Ecdysozoa</taxon>
        <taxon>Arthropoda</taxon>
        <taxon>Chelicerata</taxon>
        <taxon>Arachnida</taxon>
        <taxon>Araneae</taxon>
        <taxon>Araneomorphae</taxon>
        <taxon>Entelegynae</taxon>
        <taxon>Araneoidea</taxon>
        <taxon>Araneidae</taxon>
        <taxon>Araneus</taxon>
    </lineage>
</organism>
<name>A0A4Y2PCC3_ARAVE</name>